<keyword evidence="3" id="KW-0731">Sigma factor</keyword>
<dbReference type="CDD" id="cd06171">
    <property type="entry name" value="Sigma70_r4"/>
    <property type="match status" value="1"/>
</dbReference>
<dbReference type="Gene3D" id="1.10.1740.10">
    <property type="match status" value="1"/>
</dbReference>
<dbReference type="GO" id="GO:0016987">
    <property type="term" value="F:sigma factor activity"/>
    <property type="evidence" value="ECO:0007669"/>
    <property type="project" value="UniProtKB-KW"/>
</dbReference>
<dbReference type="InterPro" id="IPR013325">
    <property type="entry name" value="RNA_pol_sigma_r2"/>
</dbReference>
<dbReference type="AlphaFoldDB" id="A0A5J6MCC3"/>
<evidence type="ECO:0000259" key="6">
    <source>
        <dbReference type="Pfam" id="PF08281"/>
    </source>
</evidence>
<gene>
    <name evidence="7" type="primary">rpoE</name>
    <name evidence="7" type="ORF">FRZ44_02000</name>
</gene>
<dbReference type="PANTHER" id="PTHR43133:SF62">
    <property type="entry name" value="RNA POLYMERASE SIGMA FACTOR SIGZ"/>
    <property type="match status" value="1"/>
</dbReference>
<dbReference type="KEGG" id="htq:FRZ44_02000"/>
<dbReference type="InterPro" id="IPR014284">
    <property type="entry name" value="RNA_pol_sigma-70_dom"/>
</dbReference>
<name>A0A5J6MCC3_9PROT</name>
<keyword evidence="4" id="KW-0804">Transcription</keyword>
<dbReference type="PANTHER" id="PTHR43133">
    <property type="entry name" value="RNA POLYMERASE ECF-TYPE SIGMA FACTO"/>
    <property type="match status" value="1"/>
</dbReference>
<dbReference type="Pfam" id="PF08281">
    <property type="entry name" value="Sigma70_r4_2"/>
    <property type="match status" value="1"/>
</dbReference>
<dbReference type="InterPro" id="IPR036388">
    <property type="entry name" value="WH-like_DNA-bd_sf"/>
</dbReference>
<dbReference type="Gene3D" id="1.10.10.10">
    <property type="entry name" value="Winged helix-like DNA-binding domain superfamily/Winged helix DNA-binding domain"/>
    <property type="match status" value="1"/>
</dbReference>
<dbReference type="GO" id="GO:0003677">
    <property type="term" value="F:DNA binding"/>
    <property type="evidence" value="ECO:0007669"/>
    <property type="project" value="InterPro"/>
</dbReference>
<reference evidence="7 8" key="1">
    <citation type="submission" date="2019-08" db="EMBL/GenBank/DDBJ databases">
        <title>Hyperibacter terrae gen. nov., sp. nov. and Hyperibacter viscosus sp. nov., two new members in the family Rhodospirillaceae isolated from the rhizosphere of Hypericum perforatum.</title>
        <authorList>
            <person name="Noviana Z."/>
        </authorList>
    </citation>
    <scope>NUCLEOTIDE SEQUENCE [LARGE SCALE GENOMIC DNA]</scope>
    <source>
        <strain evidence="7 8">R5913</strain>
    </source>
</reference>
<dbReference type="SUPFAM" id="SSF88659">
    <property type="entry name" value="Sigma3 and sigma4 domains of RNA polymerase sigma factors"/>
    <property type="match status" value="1"/>
</dbReference>
<dbReference type="NCBIfam" id="TIGR02937">
    <property type="entry name" value="sigma70-ECF"/>
    <property type="match status" value="1"/>
</dbReference>
<dbReference type="InterPro" id="IPR007627">
    <property type="entry name" value="RNA_pol_sigma70_r2"/>
</dbReference>
<dbReference type="Pfam" id="PF04542">
    <property type="entry name" value="Sigma70_r2"/>
    <property type="match status" value="1"/>
</dbReference>
<sequence length="186" mass="20728">MPWRGMSDAALLADYLAGAAKGDRHALERLYRATAPQLFGLAVGILRRRDLAEEALQETFMAVWRHAARFDPQRGTALGWMARILRNECFDLLAKRGRETPLDPEFAESLPDLTDGPEALTQSGEEAARLKHCLDQLEAQPRASLLLAYYQGLTFEQVAARLGAPLGTVKSWIRRSLVRLKGCLEP</sequence>
<evidence type="ECO:0000256" key="2">
    <source>
        <dbReference type="ARBA" id="ARBA00023015"/>
    </source>
</evidence>
<keyword evidence="8" id="KW-1185">Reference proteome</keyword>
<evidence type="ECO:0000259" key="5">
    <source>
        <dbReference type="Pfam" id="PF04542"/>
    </source>
</evidence>
<feature type="domain" description="RNA polymerase sigma factor 70 region 4 type 2" evidence="6">
    <location>
        <begin position="129"/>
        <end position="180"/>
    </location>
</feature>
<dbReference type="EMBL" id="CP042906">
    <property type="protein sequence ID" value="QEX14924.1"/>
    <property type="molecule type" value="Genomic_DNA"/>
</dbReference>
<dbReference type="InterPro" id="IPR013324">
    <property type="entry name" value="RNA_pol_sigma_r3/r4-like"/>
</dbReference>
<comment type="similarity">
    <text evidence="1">Belongs to the sigma-70 factor family. ECF subfamily.</text>
</comment>
<evidence type="ECO:0000313" key="7">
    <source>
        <dbReference type="EMBL" id="QEX14924.1"/>
    </source>
</evidence>
<evidence type="ECO:0000256" key="1">
    <source>
        <dbReference type="ARBA" id="ARBA00010641"/>
    </source>
</evidence>
<evidence type="ECO:0000256" key="4">
    <source>
        <dbReference type="ARBA" id="ARBA00023163"/>
    </source>
</evidence>
<accession>A0A5J6MCC3</accession>
<organism evidence="7 8">
    <name type="scientific">Hypericibacter terrae</name>
    <dbReference type="NCBI Taxonomy" id="2602015"/>
    <lineage>
        <taxon>Bacteria</taxon>
        <taxon>Pseudomonadati</taxon>
        <taxon>Pseudomonadota</taxon>
        <taxon>Alphaproteobacteria</taxon>
        <taxon>Rhodospirillales</taxon>
        <taxon>Dongiaceae</taxon>
        <taxon>Hypericibacter</taxon>
    </lineage>
</organism>
<evidence type="ECO:0000313" key="8">
    <source>
        <dbReference type="Proteomes" id="UP000326202"/>
    </source>
</evidence>
<dbReference type="SUPFAM" id="SSF88946">
    <property type="entry name" value="Sigma2 domain of RNA polymerase sigma factors"/>
    <property type="match status" value="1"/>
</dbReference>
<protein>
    <submittedName>
        <fullName evidence="7">RNA polymerase sigma factor</fullName>
    </submittedName>
</protein>
<dbReference type="GO" id="GO:0006352">
    <property type="term" value="P:DNA-templated transcription initiation"/>
    <property type="evidence" value="ECO:0007669"/>
    <property type="project" value="InterPro"/>
</dbReference>
<proteinExistence type="inferred from homology"/>
<keyword evidence="2" id="KW-0805">Transcription regulation</keyword>
<dbReference type="InterPro" id="IPR013249">
    <property type="entry name" value="RNA_pol_sigma70_r4_t2"/>
</dbReference>
<dbReference type="OrthoDB" id="9784272at2"/>
<evidence type="ECO:0000256" key="3">
    <source>
        <dbReference type="ARBA" id="ARBA00023082"/>
    </source>
</evidence>
<dbReference type="InterPro" id="IPR039425">
    <property type="entry name" value="RNA_pol_sigma-70-like"/>
</dbReference>
<feature type="domain" description="RNA polymerase sigma-70 region 2" evidence="5">
    <location>
        <begin position="30"/>
        <end position="98"/>
    </location>
</feature>
<dbReference type="Proteomes" id="UP000326202">
    <property type="component" value="Chromosome"/>
</dbReference>